<dbReference type="PROSITE" id="PS00041">
    <property type="entry name" value="HTH_ARAC_FAMILY_1"/>
    <property type="match status" value="1"/>
</dbReference>
<keyword evidence="2" id="KW-0805">Transcription regulation</keyword>
<dbReference type="CDD" id="cd06124">
    <property type="entry name" value="cupin_NimR-like_N"/>
    <property type="match status" value="1"/>
</dbReference>
<dbReference type="InterPro" id="IPR009057">
    <property type="entry name" value="Homeodomain-like_sf"/>
</dbReference>
<dbReference type="OrthoDB" id="9804543at2"/>
<dbReference type="PROSITE" id="PS01124">
    <property type="entry name" value="HTH_ARAC_FAMILY_2"/>
    <property type="match status" value="1"/>
</dbReference>
<dbReference type="SUPFAM" id="SSF46689">
    <property type="entry name" value="Homeodomain-like"/>
    <property type="match status" value="1"/>
</dbReference>
<dbReference type="SMART" id="SM00342">
    <property type="entry name" value="HTH_ARAC"/>
    <property type="match status" value="1"/>
</dbReference>
<dbReference type="Proteomes" id="UP000094626">
    <property type="component" value="Plasmid pSA2"/>
</dbReference>
<keyword evidence="7" id="KW-1185">Reference proteome</keyword>
<dbReference type="KEGG" id="nre:BES08_25355"/>
<keyword evidence="1" id="KW-0678">Repressor</keyword>
<dbReference type="Gene3D" id="1.10.10.60">
    <property type="entry name" value="Homeodomain-like"/>
    <property type="match status" value="1"/>
</dbReference>
<dbReference type="InterPro" id="IPR018062">
    <property type="entry name" value="HTH_AraC-typ_CS"/>
</dbReference>
<proteinExistence type="predicted"/>
<sequence length="257" mass="28414">MIEERFALAASDALEPVIIAIYETQAEYRHLGMHQHPRGQLSGLRRGILTMGTEAGAWVVPADHAAWLPPRQPHYGYTHGAVDGWSCYISESACASLPNRPCTIKASALLREAVIRASRWDGGAMDEPQERIALLILDELRAAPVEPFSLAMPRDPRLLLIARALLDDPGDRRGMDAWALWAGVSERTLSRRFVAETGYSYTTWRQRARLMRALEMLAEGGAVTTVALDLGYDSVSAFIAMFKRMLGETPAVYFNGA</sequence>
<dbReference type="InterPro" id="IPR018060">
    <property type="entry name" value="HTH_AraC"/>
</dbReference>
<reference evidence="7" key="1">
    <citation type="journal article" date="2017" name="J. Biotechnol.">
        <title>Complete genome sequence of Novosphingobium resinovorum SA1, a versatile xenobiotic-degrading bacterium capable of utilizing sulfanilic acid.</title>
        <authorList>
            <person name="Hegedus B."/>
            <person name="Kos P.B."/>
            <person name="Balint B."/>
            <person name="Maroti G."/>
            <person name="Gan H.M."/>
            <person name="Perei K."/>
            <person name="Rakhely G."/>
        </authorList>
    </citation>
    <scope>NUCLEOTIDE SEQUENCE [LARGE SCALE GENOMIC DNA]</scope>
    <source>
        <strain evidence="7">SA1</strain>
    </source>
</reference>
<dbReference type="PANTHER" id="PTHR11019">
    <property type="entry name" value="HTH-TYPE TRANSCRIPTIONAL REGULATOR NIMR"/>
    <property type="match status" value="1"/>
</dbReference>
<dbReference type="FunFam" id="1.10.10.60:FF:000132">
    <property type="entry name" value="AraC family transcriptional regulator"/>
    <property type="match status" value="1"/>
</dbReference>
<keyword evidence="6" id="KW-0614">Plasmid</keyword>
<dbReference type="AlphaFoldDB" id="A0A1D8ADP7"/>
<evidence type="ECO:0000259" key="5">
    <source>
        <dbReference type="PROSITE" id="PS01124"/>
    </source>
</evidence>
<geneLocation type="plasmid" evidence="6 7">
    <name>pSA2</name>
</geneLocation>
<dbReference type="RefSeq" id="WP_069709658.1">
    <property type="nucleotide sequence ID" value="NZ_CP017077.1"/>
</dbReference>
<dbReference type="GO" id="GO:0003700">
    <property type="term" value="F:DNA-binding transcription factor activity"/>
    <property type="evidence" value="ECO:0007669"/>
    <property type="project" value="InterPro"/>
</dbReference>
<dbReference type="Pfam" id="PF12833">
    <property type="entry name" value="HTH_18"/>
    <property type="match status" value="1"/>
</dbReference>
<feature type="domain" description="HTH araC/xylS-type" evidence="5">
    <location>
        <begin position="156"/>
        <end position="256"/>
    </location>
</feature>
<evidence type="ECO:0000256" key="2">
    <source>
        <dbReference type="ARBA" id="ARBA00023015"/>
    </source>
</evidence>
<protein>
    <submittedName>
        <fullName evidence="6">AraC family transcriptional regulator</fullName>
    </submittedName>
</protein>
<dbReference type="SUPFAM" id="SSF51182">
    <property type="entry name" value="RmlC-like cupins"/>
    <property type="match status" value="1"/>
</dbReference>
<evidence type="ECO:0000313" key="6">
    <source>
        <dbReference type="EMBL" id="AOR80247.1"/>
    </source>
</evidence>
<organism evidence="6 7">
    <name type="scientific">Novosphingobium resinovorum</name>
    <dbReference type="NCBI Taxonomy" id="158500"/>
    <lineage>
        <taxon>Bacteria</taxon>
        <taxon>Pseudomonadati</taxon>
        <taxon>Pseudomonadota</taxon>
        <taxon>Alphaproteobacteria</taxon>
        <taxon>Sphingomonadales</taxon>
        <taxon>Sphingomonadaceae</taxon>
        <taxon>Novosphingobium</taxon>
    </lineage>
</organism>
<evidence type="ECO:0000256" key="1">
    <source>
        <dbReference type="ARBA" id="ARBA00022491"/>
    </source>
</evidence>
<dbReference type="PANTHER" id="PTHR11019:SF199">
    <property type="entry name" value="HTH-TYPE TRANSCRIPTIONAL REGULATOR NIMR"/>
    <property type="match status" value="1"/>
</dbReference>
<evidence type="ECO:0000256" key="3">
    <source>
        <dbReference type="ARBA" id="ARBA00023125"/>
    </source>
</evidence>
<name>A0A1D8ADP7_9SPHN</name>
<keyword evidence="3" id="KW-0238">DNA-binding</keyword>
<evidence type="ECO:0000256" key="4">
    <source>
        <dbReference type="ARBA" id="ARBA00023163"/>
    </source>
</evidence>
<accession>A0A1D8ADP7</accession>
<dbReference type="EMBL" id="CP017077">
    <property type="protein sequence ID" value="AOR80247.1"/>
    <property type="molecule type" value="Genomic_DNA"/>
</dbReference>
<gene>
    <name evidence="6" type="ORF">BES08_25355</name>
</gene>
<dbReference type="GO" id="GO:0043565">
    <property type="term" value="F:sequence-specific DNA binding"/>
    <property type="evidence" value="ECO:0007669"/>
    <property type="project" value="InterPro"/>
</dbReference>
<keyword evidence="4" id="KW-0804">Transcription</keyword>
<dbReference type="InterPro" id="IPR011051">
    <property type="entry name" value="RmlC_Cupin_sf"/>
</dbReference>
<evidence type="ECO:0000313" key="7">
    <source>
        <dbReference type="Proteomes" id="UP000094626"/>
    </source>
</evidence>